<dbReference type="EMBL" id="PDUU01000006">
    <property type="protein sequence ID" value="PHN97525.1"/>
    <property type="molecule type" value="Genomic_DNA"/>
</dbReference>
<dbReference type="PANTHER" id="PTHR43236:SF1">
    <property type="entry name" value="BLL7220 PROTEIN"/>
    <property type="match status" value="1"/>
</dbReference>
<evidence type="ECO:0000313" key="6">
    <source>
        <dbReference type="Proteomes" id="UP001242342"/>
    </source>
</evidence>
<keyword evidence="6" id="KW-1185">Reference proteome</keyword>
<reference evidence="3 6" key="3">
    <citation type="submission" date="2023-07" db="EMBL/GenBank/DDBJ databases">
        <title>Genome content predicts the carbon catabolic preferences of heterotrophic bacteria.</title>
        <authorList>
            <person name="Gralka M."/>
        </authorList>
    </citation>
    <scope>NUCLEOTIDE SEQUENCE [LARGE SCALE GENOMIC DNA]</scope>
    <source>
        <strain evidence="3 6">4G03</strain>
    </source>
</reference>
<dbReference type="SUPFAM" id="SSF47413">
    <property type="entry name" value="lambda repressor-like DNA-binding domains"/>
    <property type="match status" value="1"/>
</dbReference>
<dbReference type="PANTHER" id="PTHR43236">
    <property type="entry name" value="ANTITOXIN HIGA1"/>
    <property type="match status" value="1"/>
</dbReference>
<dbReference type="RefSeq" id="WP_099215261.1">
    <property type="nucleotide sequence ID" value="NZ_JAUYVU010000008.1"/>
</dbReference>
<dbReference type="AlphaFoldDB" id="A0A2G1BV94"/>
<dbReference type="Gene3D" id="1.10.10.2910">
    <property type="match status" value="1"/>
</dbReference>
<dbReference type="InterPro" id="IPR052345">
    <property type="entry name" value="Rad_response_metalloprotease"/>
</dbReference>
<dbReference type="Gene3D" id="1.10.260.40">
    <property type="entry name" value="lambda repressor-like DNA-binding domains"/>
    <property type="match status" value="1"/>
</dbReference>
<comment type="caution">
    <text evidence="4">The sequence shown here is derived from an EMBL/GenBank/DDBJ whole genome shotgun (WGS) entry which is preliminary data.</text>
</comment>
<evidence type="ECO:0000256" key="1">
    <source>
        <dbReference type="ARBA" id="ARBA00007227"/>
    </source>
</evidence>
<dbReference type="InterPro" id="IPR001387">
    <property type="entry name" value="Cro/C1-type_HTH"/>
</dbReference>
<evidence type="ECO:0000313" key="4">
    <source>
        <dbReference type="EMBL" id="PHN97525.1"/>
    </source>
</evidence>
<evidence type="ECO:0000259" key="2">
    <source>
        <dbReference type="PROSITE" id="PS50943"/>
    </source>
</evidence>
<reference evidence="4 5" key="1">
    <citation type="journal article" date="2016" name="Nat. Commun.">
        <title>Microbial interactions lead to rapid micro-scale successions on model marine particles.</title>
        <authorList>
            <person name="Datta M.S."/>
            <person name="Sliwerska E."/>
            <person name="Gore J."/>
            <person name="Polz M.F."/>
            <person name="Cordero O.X."/>
        </authorList>
    </citation>
    <scope>NUCLEOTIDE SEQUENCE [LARGE SCALE GENOMIC DNA]</scope>
    <source>
        <strain evidence="4 5">4G03</strain>
    </source>
</reference>
<dbReference type="EMBL" id="JAUYVU010000008">
    <property type="protein sequence ID" value="MDP2542063.1"/>
    <property type="molecule type" value="Genomic_DNA"/>
</dbReference>
<dbReference type="CDD" id="cd00093">
    <property type="entry name" value="HTH_XRE"/>
    <property type="match status" value="1"/>
</dbReference>
<dbReference type="Pfam" id="PF06114">
    <property type="entry name" value="Peptidase_M78"/>
    <property type="match status" value="1"/>
</dbReference>
<gene>
    <name evidence="4" type="ORF">CSC81_08025</name>
    <name evidence="3" type="ORF">Q8W23_11310</name>
</gene>
<dbReference type="Proteomes" id="UP000222163">
    <property type="component" value="Unassembled WGS sequence"/>
</dbReference>
<dbReference type="InterPro" id="IPR010982">
    <property type="entry name" value="Lambda_DNA-bd_dom_sf"/>
</dbReference>
<evidence type="ECO:0000313" key="5">
    <source>
        <dbReference type="Proteomes" id="UP000222163"/>
    </source>
</evidence>
<dbReference type="GO" id="GO:0003677">
    <property type="term" value="F:DNA binding"/>
    <property type="evidence" value="ECO:0007669"/>
    <property type="project" value="UniProtKB-KW"/>
</dbReference>
<reference evidence="4" key="2">
    <citation type="submission" date="2017-10" db="EMBL/GenBank/DDBJ databases">
        <authorList>
            <person name="Enke T.N."/>
            <person name="Cordero O.X."/>
        </authorList>
    </citation>
    <scope>NUCLEOTIDE SEQUENCE</scope>
    <source>
        <strain evidence="4">4G03</strain>
    </source>
</reference>
<accession>A0A2G1BV94</accession>
<organism evidence="4 5">
    <name type="scientific">Tenacibaculum discolor</name>
    <dbReference type="NCBI Taxonomy" id="361581"/>
    <lineage>
        <taxon>Bacteria</taxon>
        <taxon>Pseudomonadati</taxon>
        <taxon>Bacteroidota</taxon>
        <taxon>Flavobacteriia</taxon>
        <taxon>Flavobacteriales</taxon>
        <taxon>Flavobacteriaceae</taxon>
        <taxon>Tenacibaculum</taxon>
    </lineage>
</organism>
<dbReference type="PROSITE" id="PS50943">
    <property type="entry name" value="HTH_CROC1"/>
    <property type="match status" value="1"/>
</dbReference>
<dbReference type="Proteomes" id="UP001242342">
    <property type="component" value="Unassembled WGS sequence"/>
</dbReference>
<dbReference type="InterPro" id="IPR010359">
    <property type="entry name" value="IrrE_HExxH"/>
</dbReference>
<feature type="domain" description="HTH cro/C1-type" evidence="2">
    <location>
        <begin position="11"/>
        <end position="63"/>
    </location>
</feature>
<keyword evidence="4" id="KW-0238">DNA-binding</keyword>
<evidence type="ECO:0000313" key="3">
    <source>
        <dbReference type="EMBL" id="MDP2542063.1"/>
    </source>
</evidence>
<comment type="similarity">
    <text evidence="1">Belongs to the short-chain fatty acyl-CoA assimilation regulator (ScfR) family.</text>
</comment>
<proteinExistence type="inferred from homology"/>
<protein>
    <submittedName>
        <fullName evidence="4">DNA-binding protein</fullName>
    </submittedName>
    <submittedName>
        <fullName evidence="3">XRE family transcriptional regulator</fullName>
    </submittedName>
</protein>
<sequence length="355" mass="41145">MKLNHSQFVFAREIKGLNQTQLVKSISGLSQSNLSKFEKGFDVLSEEKIERLIDFLGFPKSFYQLKISNNAELAHYRKKSGLTKALKTELECNNKMLGYIVDKLSDSVFFPDFKLKPLDPEYYAPEEVARYTRKIIGLNKDEPVVDIFYLLEDNGIVVIELKDVTEKFDGVSFFTDKGIPVIIINKNFPNDRKRFTLAHELGHILMHNSGDFPVPEHRTVNVKENEANRFASEFLMPKEAIKNSLVDLKLYKLASLKKYWRTSKASLIKRAKDLKSIPENKAKYFMIELSRCGERIVEKTLVEIDKPSLFKNAYNLHRNDLGYTEDELAEAFYLSKEIINKYFNFNDKAKLRVVI</sequence>
<name>A0A2G1BV94_9FLAO</name>